<dbReference type="EMBL" id="KV921506">
    <property type="protein sequence ID" value="ORE13841.1"/>
    <property type="molecule type" value="Genomic_DNA"/>
</dbReference>
<sequence>MSSKPKKPVRDKTKTWSQVVDLKKKAFKDQGIDKFLHFEETIETDRVEKKASADDDYIIAKKKPEPRHDDDTRYIGALTSIELAKTSGKCVLVDPGQRDVLYCMKETSTAKQKEVLVFRKTNRSKWSRHFRILGKLTKPSMIKNAIIYCRSRHVCKCKNPKCSPNESKRKLWNRDLAAVLNSCKILISLRETSIRPTIFTRKQVPKPVSKKKTRNPSAEIIALVL</sequence>
<reference evidence="1 2" key="1">
    <citation type="journal article" date="2016" name="Proc. Natl. Acad. Sci. U.S.A.">
        <title>Lipid metabolic changes in an early divergent fungus govern the establishment of a mutualistic symbiosis with endobacteria.</title>
        <authorList>
            <person name="Lastovetsky O.A."/>
            <person name="Gaspar M.L."/>
            <person name="Mondo S.J."/>
            <person name="LaButti K.M."/>
            <person name="Sandor L."/>
            <person name="Grigoriev I.V."/>
            <person name="Henry S.A."/>
            <person name="Pawlowska T.E."/>
        </authorList>
    </citation>
    <scope>NUCLEOTIDE SEQUENCE [LARGE SCALE GENOMIC DNA]</scope>
    <source>
        <strain evidence="1 2">ATCC 11559</strain>
    </source>
</reference>
<evidence type="ECO:0000313" key="2">
    <source>
        <dbReference type="Proteomes" id="UP000242381"/>
    </source>
</evidence>
<dbReference type="AlphaFoldDB" id="A0A1X0RPH4"/>
<dbReference type="Proteomes" id="UP000242381">
    <property type="component" value="Unassembled WGS sequence"/>
</dbReference>
<evidence type="ECO:0000313" key="1">
    <source>
        <dbReference type="EMBL" id="ORE13841.1"/>
    </source>
</evidence>
<dbReference type="VEuPathDB" id="FungiDB:BCV72DRAFT_316539"/>
<protein>
    <submittedName>
        <fullName evidence="1">Uncharacterized protein</fullName>
    </submittedName>
</protein>
<name>A0A1X0RPH4_RHIZD</name>
<organism evidence="1 2">
    <name type="scientific">Rhizopus microsporus</name>
    <dbReference type="NCBI Taxonomy" id="58291"/>
    <lineage>
        <taxon>Eukaryota</taxon>
        <taxon>Fungi</taxon>
        <taxon>Fungi incertae sedis</taxon>
        <taxon>Mucoromycota</taxon>
        <taxon>Mucoromycotina</taxon>
        <taxon>Mucoromycetes</taxon>
        <taxon>Mucorales</taxon>
        <taxon>Mucorineae</taxon>
        <taxon>Rhizopodaceae</taxon>
        <taxon>Rhizopus</taxon>
    </lineage>
</organism>
<accession>A0A1X0RPH4</accession>
<proteinExistence type="predicted"/>
<gene>
    <name evidence="1" type="ORF">BCV71DRAFT_277204</name>
</gene>